<evidence type="ECO:0008006" key="3">
    <source>
        <dbReference type="Google" id="ProtNLM"/>
    </source>
</evidence>
<comment type="caution">
    <text evidence="1">The sequence shown here is derived from an EMBL/GenBank/DDBJ whole genome shotgun (WGS) entry which is preliminary data.</text>
</comment>
<dbReference type="CDD" id="cd24012">
    <property type="entry name" value="ASKHA_NBD_KDGal-kinase"/>
    <property type="match status" value="1"/>
</dbReference>
<dbReference type="GO" id="GO:0034194">
    <property type="term" value="P:D-galactonate catabolic process"/>
    <property type="evidence" value="ECO:0007669"/>
    <property type="project" value="InterPro"/>
</dbReference>
<dbReference type="HOGENOM" id="CLU_070778_0_0_9"/>
<organism evidence="1 2">
    <name type="scientific">Enterocloster bolteae 90B8</name>
    <dbReference type="NCBI Taxonomy" id="997897"/>
    <lineage>
        <taxon>Bacteria</taxon>
        <taxon>Bacillati</taxon>
        <taxon>Bacillota</taxon>
        <taxon>Clostridia</taxon>
        <taxon>Lachnospirales</taxon>
        <taxon>Lachnospiraceae</taxon>
        <taxon>Enterocloster</taxon>
    </lineage>
</organism>
<evidence type="ECO:0000313" key="2">
    <source>
        <dbReference type="Proteomes" id="UP000013041"/>
    </source>
</evidence>
<dbReference type="GO" id="GO:0008671">
    <property type="term" value="F:2-dehydro-3-deoxygalactonokinase activity"/>
    <property type="evidence" value="ECO:0007669"/>
    <property type="project" value="InterPro"/>
</dbReference>
<gene>
    <name evidence="1" type="ORF">HMPREF1097_01210</name>
</gene>
<dbReference type="InterPro" id="IPR007729">
    <property type="entry name" value="DGOK"/>
</dbReference>
<dbReference type="EMBL" id="AGYG01000009">
    <property type="protein sequence ID" value="ENZ41834.1"/>
    <property type="molecule type" value="Genomic_DNA"/>
</dbReference>
<protein>
    <recommendedName>
        <fullName evidence="3">2-dehydro-3-deoxygalactonokinase</fullName>
    </recommendedName>
</protein>
<dbReference type="SUPFAM" id="SSF53067">
    <property type="entry name" value="Actin-like ATPase domain"/>
    <property type="match status" value="1"/>
</dbReference>
<dbReference type="Gene3D" id="3.30.420.310">
    <property type="entry name" value="2-keto-3-deoxy-galactonokinase, C-terminal domain"/>
    <property type="match status" value="1"/>
</dbReference>
<sequence>MNEYLITLDGGTTNTRAYLWNEKGEILRMAKEEVGVRNTAIDGHNGRLKQGIKVCLEQLLAEEDILYENVRLIVASGMLSSDVGITEVPHLVAPVTVEDFISGAVKTVLPEICPLPIYIVPGMKNSSTPREEAFEAMDIMRGEETESIPLIKNFGKGEPLLLVLPGSHNKFIAVDANGAITGCLTTISGELLDCITTGTILANATGKRFVSEDGYNKEMLLKGSRNALKTGLNRACFSGRILNLFFSVSQMDIANYLLGVVYGEDLRSVLGSTALKLPKGVRTVIAGKKILCNAIADIMSDSKEFGEIVVVPETNIPLAAQGAYLIAANIKPQ</sequence>
<accession>R0B9Y3</accession>
<dbReference type="Pfam" id="PF05035">
    <property type="entry name" value="DGOK"/>
    <property type="match status" value="1"/>
</dbReference>
<dbReference type="InterPro" id="IPR043129">
    <property type="entry name" value="ATPase_NBD"/>
</dbReference>
<dbReference type="AlphaFoldDB" id="R0B9Y3"/>
<reference evidence="1 2" key="1">
    <citation type="submission" date="2013-01" db="EMBL/GenBank/DDBJ databases">
        <title>The Genome Sequence of Clostridium bolteae 90B8.</title>
        <authorList>
            <consortium name="The Broad Institute Genome Sequencing Platform"/>
            <person name="Earl A."/>
            <person name="Ward D."/>
            <person name="Feldgarden M."/>
            <person name="Gevers D."/>
            <person name="Courvalin P."/>
            <person name="Lambert T."/>
            <person name="Walker B."/>
            <person name="Young S.K."/>
            <person name="Zeng Q."/>
            <person name="Gargeya S."/>
            <person name="Fitzgerald M."/>
            <person name="Haas B."/>
            <person name="Abouelleil A."/>
            <person name="Alvarado L."/>
            <person name="Arachchi H.M."/>
            <person name="Berlin A.M."/>
            <person name="Chapman S.B."/>
            <person name="Dewar J."/>
            <person name="Goldberg J."/>
            <person name="Griggs A."/>
            <person name="Gujja S."/>
            <person name="Hansen M."/>
            <person name="Howarth C."/>
            <person name="Imamovic A."/>
            <person name="Larimer J."/>
            <person name="McCowan C."/>
            <person name="Murphy C."/>
            <person name="Neiman D."/>
            <person name="Pearson M."/>
            <person name="Priest M."/>
            <person name="Roberts A."/>
            <person name="Saif S."/>
            <person name="Shea T."/>
            <person name="Sisk P."/>
            <person name="Sykes S."/>
            <person name="Wortman J."/>
            <person name="Nusbaum C."/>
            <person name="Birren B."/>
        </authorList>
    </citation>
    <scope>NUCLEOTIDE SEQUENCE [LARGE SCALE GENOMIC DNA]</scope>
    <source>
        <strain evidence="1 2">90B8</strain>
    </source>
</reference>
<dbReference type="PATRIC" id="fig|997897.5.peg.1288"/>
<dbReference type="InterPro" id="IPR042257">
    <property type="entry name" value="DGOK_C"/>
</dbReference>
<dbReference type="InterPro" id="IPR042258">
    <property type="entry name" value="DGOK_N"/>
</dbReference>
<proteinExistence type="predicted"/>
<dbReference type="Gene3D" id="3.30.420.300">
    <property type="entry name" value="2-keto-3-deoxy-galactonokinase, substrate binding domain"/>
    <property type="match status" value="1"/>
</dbReference>
<name>R0B9Y3_9FIRM</name>
<dbReference type="RefSeq" id="WP_002571481.1">
    <property type="nucleotide sequence ID" value="NZ_KB851149.1"/>
</dbReference>
<dbReference type="Proteomes" id="UP000013041">
    <property type="component" value="Unassembled WGS sequence"/>
</dbReference>
<evidence type="ECO:0000313" key="1">
    <source>
        <dbReference type="EMBL" id="ENZ41834.1"/>
    </source>
</evidence>